<dbReference type="GO" id="GO:0016787">
    <property type="term" value="F:hydrolase activity"/>
    <property type="evidence" value="ECO:0007669"/>
    <property type="project" value="UniProtKB-KW"/>
</dbReference>
<keyword evidence="5" id="KW-0378">Hydrolase</keyword>
<keyword evidence="10" id="KW-1185">Reference proteome</keyword>
<dbReference type="InterPro" id="IPR041588">
    <property type="entry name" value="Integrase_H2C2"/>
</dbReference>
<evidence type="ECO:0000256" key="4">
    <source>
        <dbReference type="ARBA" id="ARBA00022759"/>
    </source>
</evidence>
<keyword evidence="2" id="KW-0548">Nucleotidyltransferase</keyword>
<dbReference type="InterPro" id="IPR036397">
    <property type="entry name" value="RNaseH_sf"/>
</dbReference>
<dbReference type="EMBL" id="JARYMX010000002">
    <property type="protein sequence ID" value="KAJ9561099.1"/>
    <property type="molecule type" value="Genomic_DNA"/>
</dbReference>
<keyword evidence="3" id="KW-0540">Nuclease</keyword>
<dbReference type="AlphaFoldDB" id="A0AA38TJB7"/>
<dbReference type="SUPFAM" id="SSF56672">
    <property type="entry name" value="DNA/RNA polymerases"/>
    <property type="match status" value="1"/>
</dbReference>
<evidence type="ECO:0000256" key="1">
    <source>
        <dbReference type="ARBA" id="ARBA00022679"/>
    </source>
</evidence>
<dbReference type="PANTHER" id="PTHR37984">
    <property type="entry name" value="PROTEIN CBG26694"/>
    <property type="match status" value="1"/>
</dbReference>
<evidence type="ECO:0000313" key="10">
    <source>
        <dbReference type="Proteomes" id="UP001172457"/>
    </source>
</evidence>
<dbReference type="PANTHER" id="PTHR37984:SF5">
    <property type="entry name" value="PROTEIN NYNRIN-LIKE"/>
    <property type="match status" value="1"/>
</dbReference>
<dbReference type="Gene3D" id="3.30.420.10">
    <property type="entry name" value="Ribonuclease H-like superfamily/Ribonuclease H"/>
    <property type="match status" value="1"/>
</dbReference>
<proteinExistence type="predicted"/>
<feature type="domain" description="Integrase zinc-binding" evidence="8">
    <location>
        <begin position="116"/>
        <end position="170"/>
    </location>
</feature>
<evidence type="ECO:0000256" key="5">
    <source>
        <dbReference type="ARBA" id="ARBA00022801"/>
    </source>
</evidence>
<evidence type="ECO:0000256" key="2">
    <source>
        <dbReference type="ARBA" id="ARBA00022695"/>
    </source>
</evidence>
<dbReference type="Proteomes" id="UP001172457">
    <property type="component" value="Chromosome 2"/>
</dbReference>
<evidence type="ECO:0000256" key="3">
    <source>
        <dbReference type="ARBA" id="ARBA00022722"/>
    </source>
</evidence>
<protein>
    <recommendedName>
        <fullName evidence="11">Polyprotein</fullName>
    </recommendedName>
</protein>
<evidence type="ECO:0000259" key="8">
    <source>
        <dbReference type="Pfam" id="PF17921"/>
    </source>
</evidence>
<dbReference type="InterPro" id="IPR050951">
    <property type="entry name" value="Retrovirus_Pol_polyprotein"/>
</dbReference>
<sequence>MPLITGGCVLIQKGRVIAYASRQLKTHEVNYLTYDLELAAVVFAHKLWRHYLYGVRCTFYADHKSLRYFMDQQNRNMRQHRWLDVVNDYDCEILYHPGKENVMADALSRKAMSCEARQTLCAEAHKSNFSIYPGATRMYRDLKTDYWWPGMKRDVARYVEKCLTCLRVKAKHQRRHEKLQPLEIPEWKWKRVTMDLITGLARTSRSHDAIWVILDRLTKSAHFIVIKESSSGTDGQSGRTIQTLEDMLGACVLDFGGSWDTHLPLAKFSYNNSFHASIVMPPYDMLYGRRCRTPICWGEVGQRELGKHVPIDAIQVDERLNYVERPIAILERKTKSLRNKDIGIVKVQWEHRKGSEWAWKPEDEMRRNYQSCSKLRQFRG</sequence>
<evidence type="ECO:0000259" key="7">
    <source>
        <dbReference type="Pfam" id="PF17917"/>
    </source>
</evidence>
<comment type="caution">
    <text evidence="9">The sequence shown here is derived from an EMBL/GenBank/DDBJ whole genome shotgun (WGS) entry which is preliminary data.</text>
</comment>
<feature type="domain" description="Reverse transcriptase RNase H-like" evidence="7">
    <location>
        <begin position="7"/>
        <end position="89"/>
    </location>
</feature>
<dbReference type="GO" id="GO:0003964">
    <property type="term" value="F:RNA-directed DNA polymerase activity"/>
    <property type="evidence" value="ECO:0007669"/>
    <property type="project" value="UniProtKB-KW"/>
</dbReference>
<evidence type="ECO:0008006" key="11">
    <source>
        <dbReference type="Google" id="ProtNLM"/>
    </source>
</evidence>
<dbReference type="Gene3D" id="1.10.340.70">
    <property type="match status" value="1"/>
</dbReference>
<dbReference type="InterPro" id="IPR041373">
    <property type="entry name" value="RT_RNaseH"/>
</dbReference>
<gene>
    <name evidence="9" type="ORF">OSB04_006259</name>
</gene>
<dbReference type="SUPFAM" id="SSF53098">
    <property type="entry name" value="Ribonuclease H-like"/>
    <property type="match status" value="1"/>
</dbReference>
<dbReference type="InterPro" id="IPR043502">
    <property type="entry name" value="DNA/RNA_pol_sf"/>
</dbReference>
<evidence type="ECO:0000313" key="9">
    <source>
        <dbReference type="EMBL" id="KAJ9561099.1"/>
    </source>
</evidence>
<dbReference type="Pfam" id="PF17917">
    <property type="entry name" value="RT_RNaseH"/>
    <property type="match status" value="1"/>
</dbReference>
<organism evidence="9 10">
    <name type="scientific">Centaurea solstitialis</name>
    <name type="common">yellow star-thistle</name>
    <dbReference type="NCBI Taxonomy" id="347529"/>
    <lineage>
        <taxon>Eukaryota</taxon>
        <taxon>Viridiplantae</taxon>
        <taxon>Streptophyta</taxon>
        <taxon>Embryophyta</taxon>
        <taxon>Tracheophyta</taxon>
        <taxon>Spermatophyta</taxon>
        <taxon>Magnoliopsida</taxon>
        <taxon>eudicotyledons</taxon>
        <taxon>Gunneridae</taxon>
        <taxon>Pentapetalae</taxon>
        <taxon>asterids</taxon>
        <taxon>campanulids</taxon>
        <taxon>Asterales</taxon>
        <taxon>Asteraceae</taxon>
        <taxon>Carduoideae</taxon>
        <taxon>Cardueae</taxon>
        <taxon>Centaureinae</taxon>
        <taxon>Centaurea</taxon>
    </lineage>
</organism>
<dbReference type="InterPro" id="IPR012337">
    <property type="entry name" value="RNaseH-like_sf"/>
</dbReference>
<accession>A0AA38TJB7</accession>
<dbReference type="CDD" id="cd09274">
    <property type="entry name" value="RNase_HI_RT_Ty3"/>
    <property type="match status" value="1"/>
</dbReference>
<reference evidence="9" key="1">
    <citation type="submission" date="2023-03" db="EMBL/GenBank/DDBJ databases">
        <title>Chromosome-scale reference genome and RAD-based genetic map of yellow starthistle (Centaurea solstitialis) reveal putative structural variation and QTLs associated with invader traits.</title>
        <authorList>
            <person name="Reatini B."/>
            <person name="Cang F.A."/>
            <person name="Jiang Q."/>
            <person name="Mckibben M.T.W."/>
            <person name="Barker M.S."/>
            <person name="Rieseberg L.H."/>
            <person name="Dlugosch K.M."/>
        </authorList>
    </citation>
    <scope>NUCLEOTIDE SEQUENCE</scope>
    <source>
        <strain evidence="9">CAN-66</strain>
        <tissue evidence="9">Leaf</tissue>
    </source>
</reference>
<keyword evidence="6" id="KW-0695">RNA-directed DNA polymerase</keyword>
<dbReference type="Pfam" id="PF17921">
    <property type="entry name" value="Integrase_H2C2"/>
    <property type="match status" value="1"/>
</dbReference>
<dbReference type="GO" id="GO:0003676">
    <property type="term" value="F:nucleic acid binding"/>
    <property type="evidence" value="ECO:0007669"/>
    <property type="project" value="InterPro"/>
</dbReference>
<dbReference type="GO" id="GO:0004519">
    <property type="term" value="F:endonuclease activity"/>
    <property type="evidence" value="ECO:0007669"/>
    <property type="project" value="UniProtKB-KW"/>
</dbReference>
<keyword evidence="1" id="KW-0808">Transferase</keyword>
<name>A0AA38TJB7_9ASTR</name>
<keyword evidence="4" id="KW-0255">Endonuclease</keyword>
<evidence type="ECO:0000256" key="6">
    <source>
        <dbReference type="ARBA" id="ARBA00022918"/>
    </source>
</evidence>